<proteinExistence type="predicted"/>
<dbReference type="Proteomes" id="UP000039865">
    <property type="component" value="Unassembled WGS sequence"/>
</dbReference>
<gene>
    <name evidence="4" type="primary">Contig4906.g5242</name>
    <name evidence="4" type="ORF">STYLEM_4228</name>
</gene>
<keyword evidence="2" id="KW-0472">Membrane</keyword>
<dbReference type="PROSITE" id="PS51837">
    <property type="entry name" value="LITAF"/>
    <property type="match status" value="1"/>
</dbReference>
<evidence type="ECO:0000313" key="4">
    <source>
        <dbReference type="EMBL" id="CDW75241.1"/>
    </source>
</evidence>
<dbReference type="OMA" id="IKMDPTE"/>
<sequence>MSKTRDNKKKNDDFEIEETTTKQEVSNTAPQQQQVADIEDTHYDIDPMRKKCTYCNVEVVTYVEHEGHPLFMLFAMITIFIFGFLCLIILPIAYMVTKNAVHRCSRCLQKLGEKKMFGLPSNFTDEVQISLLLVNQFAYQFLIQIWQFRLGKCHVVISRGYAVGVLVIFTILSMYYVYMRPSYSTHLSPYEVPKESRPISYSWEEFLNDCGGAVIVENNVHARNIFNQKYESNIVTWQGFFAESKVAQGIVPFIGSSHHMNFLIKMSPSESPLYPDLVLSISSKQWNEKKQIINNLKKGDELKFKAQIVTLGNEFKLHHLHCEEFELTGGFKEINDIIIRESTLP</sequence>
<accession>A0A077ZZ63</accession>
<reference evidence="4 5" key="1">
    <citation type="submission" date="2014-06" db="EMBL/GenBank/DDBJ databases">
        <authorList>
            <person name="Swart Estienne"/>
        </authorList>
    </citation>
    <scope>NUCLEOTIDE SEQUENCE [LARGE SCALE GENOMIC DNA]</scope>
    <source>
        <strain evidence="4 5">130c</strain>
    </source>
</reference>
<dbReference type="Pfam" id="PF10601">
    <property type="entry name" value="zf-LITAF-like"/>
    <property type="match status" value="1"/>
</dbReference>
<feature type="transmembrane region" description="Helical" evidence="2">
    <location>
        <begin position="160"/>
        <end position="178"/>
    </location>
</feature>
<protein>
    <recommendedName>
        <fullName evidence="3">LITAF domain-containing protein</fullName>
    </recommendedName>
</protein>
<evidence type="ECO:0000313" key="5">
    <source>
        <dbReference type="Proteomes" id="UP000039865"/>
    </source>
</evidence>
<dbReference type="InParanoid" id="A0A077ZZ63"/>
<name>A0A077ZZ63_STYLE</name>
<evidence type="ECO:0000256" key="2">
    <source>
        <dbReference type="SAM" id="Phobius"/>
    </source>
</evidence>
<keyword evidence="2" id="KW-0812">Transmembrane</keyword>
<feature type="region of interest" description="Disordered" evidence="1">
    <location>
        <begin position="1"/>
        <end position="33"/>
    </location>
</feature>
<evidence type="ECO:0000259" key="3">
    <source>
        <dbReference type="PROSITE" id="PS51837"/>
    </source>
</evidence>
<dbReference type="OrthoDB" id="293872at2759"/>
<organism evidence="4 5">
    <name type="scientific">Stylonychia lemnae</name>
    <name type="common">Ciliate</name>
    <dbReference type="NCBI Taxonomy" id="5949"/>
    <lineage>
        <taxon>Eukaryota</taxon>
        <taxon>Sar</taxon>
        <taxon>Alveolata</taxon>
        <taxon>Ciliophora</taxon>
        <taxon>Intramacronucleata</taxon>
        <taxon>Spirotrichea</taxon>
        <taxon>Stichotrichia</taxon>
        <taxon>Sporadotrichida</taxon>
        <taxon>Oxytrichidae</taxon>
        <taxon>Stylonychinae</taxon>
        <taxon>Stylonychia</taxon>
    </lineage>
</organism>
<feature type="transmembrane region" description="Helical" evidence="2">
    <location>
        <begin position="127"/>
        <end position="148"/>
    </location>
</feature>
<keyword evidence="5" id="KW-1185">Reference proteome</keyword>
<feature type="domain" description="LITAF" evidence="3">
    <location>
        <begin position="32"/>
        <end position="116"/>
    </location>
</feature>
<dbReference type="InterPro" id="IPR006629">
    <property type="entry name" value="LITAF"/>
</dbReference>
<evidence type="ECO:0000256" key="1">
    <source>
        <dbReference type="SAM" id="MobiDB-lite"/>
    </source>
</evidence>
<keyword evidence="2" id="KW-1133">Transmembrane helix</keyword>
<dbReference type="AlphaFoldDB" id="A0A077ZZ63"/>
<dbReference type="EMBL" id="CCKQ01004105">
    <property type="protein sequence ID" value="CDW75241.1"/>
    <property type="molecule type" value="Genomic_DNA"/>
</dbReference>
<feature type="transmembrane region" description="Helical" evidence="2">
    <location>
        <begin position="70"/>
        <end position="96"/>
    </location>
</feature>
<dbReference type="SMART" id="SM00714">
    <property type="entry name" value="LITAF"/>
    <property type="match status" value="1"/>
</dbReference>
<feature type="compositionally biased region" description="Polar residues" evidence="1">
    <location>
        <begin position="22"/>
        <end position="33"/>
    </location>
</feature>